<evidence type="ECO:0000313" key="8">
    <source>
        <dbReference type="Proteomes" id="UP000654482"/>
    </source>
</evidence>
<dbReference type="Gene3D" id="3.30.1130.10">
    <property type="match status" value="1"/>
</dbReference>
<dbReference type="InterPro" id="IPR018234">
    <property type="entry name" value="GTP_CycHdrlase_I_CS"/>
</dbReference>
<dbReference type="SUPFAM" id="SSF55620">
    <property type="entry name" value="Tetrahydrobiopterin biosynthesis enzymes-like"/>
    <property type="match status" value="1"/>
</dbReference>
<dbReference type="EMBL" id="JADEWZ010000068">
    <property type="protein sequence ID" value="MBE9118916.1"/>
    <property type="molecule type" value="Genomic_DNA"/>
</dbReference>
<accession>A0A8J7E319</accession>
<dbReference type="InterPro" id="IPR020602">
    <property type="entry name" value="GTP_CycHdrlase_I_dom"/>
</dbReference>
<dbReference type="InterPro" id="IPR043133">
    <property type="entry name" value="GTP-CH-I_C/QueF"/>
</dbReference>
<comment type="catalytic activity">
    <reaction evidence="1">
        <text>GTP + H2O = 7,8-dihydroneopterin 3'-triphosphate + formate + H(+)</text>
        <dbReference type="Rhea" id="RHEA:17473"/>
        <dbReference type="ChEBI" id="CHEBI:15377"/>
        <dbReference type="ChEBI" id="CHEBI:15378"/>
        <dbReference type="ChEBI" id="CHEBI:15740"/>
        <dbReference type="ChEBI" id="CHEBI:37565"/>
        <dbReference type="ChEBI" id="CHEBI:58462"/>
        <dbReference type="EC" id="3.5.4.16"/>
    </reaction>
</comment>
<keyword evidence="8" id="KW-1185">Reference proteome</keyword>
<comment type="pathway">
    <text evidence="2">Cofactor biosynthesis; 7,8-dihydroneopterin triphosphate biosynthesis; 7,8-dihydroneopterin triphosphate from GTP: step 1/1.</text>
</comment>
<organism evidence="7 8">
    <name type="scientific">Lusitaniella coriacea LEGE 07157</name>
    <dbReference type="NCBI Taxonomy" id="945747"/>
    <lineage>
        <taxon>Bacteria</taxon>
        <taxon>Bacillati</taxon>
        <taxon>Cyanobacteriota</taxon>
        <taxon>Cyanophyceae</taxon>
        <taxon>Spirulinales</taxon>
        <taxon>Lusitaniellaceae</taxon>
        <taxon>Lusitaniella</taxon>
    </lineage>
</organism>
<name>A0A8J7E319_9CYAN</name>
<dbReference type="PANTHER" id="PTHR11109">
    <property type="entry name" value="GTP CYCLOHYDROLASE I"/>
    <property type="match status" value="1"/>
</dbReference>
<dbReference type="Proteomes" id="UP000654482">
    <property type="component" value="Unassembled WGS sequence"/>
</dbReference>
<evidence type="ECO:0000256" key="5">
    <source>
        <dbReference type="ARBA" id="ARBA00022801"/>
    </source>
</evidence>
<comment type="caution">
    <text evidence="7">The sequence shown here is derived from an EMBL/GenBank/DDBJ whole genome shotgun (WGS) entry which is preliminary data.</text>
</comment>
<dbReference type="PROSITE" id="PS00859">
    <property type="entry name" value="GTP_CYCLOHYDROL_1_1"/>
    <property type="match status" value="1"/>
</dbReference>
<evidence type="ECO:0000256" key="2">
    <source>
        <dbReference type="ARBA" id="ARBA00005080"/>
    </source>
</evidence>
<dbReference type="GO" id="GO:0005525">
    <property type="term" value="F:GTP binding"/>
    <property type="evidence" value="ECO:0007669"/>
    <property type="project" value="TreeGrafter"/>
</dbReference>
<dbReference type="GO" id="GO:0006730">
    <property type="term" value="P:one-carbon metabolic process"/>
    <property type="evidence" value="ECO:0007669"/>
    <property type="project" value="UniProtKB-KW"/>
</dbReference>
<dbReference type="AlphaFoldDB" id="A0A8J7E319"/>
<evidence type="ECO:0000256" key="3">
    <source>
        <dbReference type="ARBA" id="ARBA00012715"/>
    </source>
</evidence>
<evidence type="ECO:0000259" key="6">
    <source>
        <dbReference type="Pfam" id="PF01227"/>
    </source>
</evidence>
<dbReference type="GO" id="GO:0006729">
    <property type="term" value="P:tetrahydrobiopterin biosynthetic process"/>
    <property type="evidence" value="ECO:0007669"/>
    <property type="project" value="TreeGrafter"/>
</dbReference>
<gene>
    <name evidence="7" type="ORF">IQ249_23795</name>
</gene>
<proteinExistence type="predicted"/>
<evidence type="ECO:0000256" key="4">
    <source>
        <dbReference type="ARBA" id="ARBA00022563"/>
    </source>
</evidence>
<evidence type="ECO:0000313" key="7">
    <source>
        <dbReference type="EMBL" id="MBE9118916.1"/>
    </source>
</evidence>
<dbReference type="UniPathway" id="UPA00848">
    <property type="reaction ID" value="UER00151"/>
</dbReference>
<dbReference type="GO" id="GO:0046654">
    <property type="term" value="P:tetrahydrofolate biosynthetic process"/>
    <property type="evidence" value="ECO:0007669"/>
    <property type="project" value="InterPro"/>
</dbReference>
<dbReference type="InterPro" id="IPR001474">
    <property type="entry name" value="GTP_CycHdrlase_I"/>
</dbReference>
<keyword evidence="4" id="KW-0554">One-carbon metabolism</keyword>
<protein>
    <recommendedName>
        <fullName evidence="3">GTP cyclohydrolase I</fullName>
        <ecNumber evidence="3">3.5.4.16</ecNumber>
    </recommendedName>
</protein>
<dbReference type="GO" id="GO:0008270">
    <property type="term" value="F:zinc ion binding"/>
    <property type="evidence" value="ECO:0007669"/>
    <property type="project" value="TreeGrafter"/>
</dbReference>
<keyword evidence="5" id="KW-0378">Hydrolase</keyword>
<dbReference type="PANTHER" id="PTHR11109:SF7">
    <property type="entry name" value="GTP CYCLOHYDROLASE 1"/>
    <property type="match status" value="1"/>
</dbReference>
<reference evidence="7" key="1">
    <citation type="submission" date="2020-10" db="EMBL/GenBank/DDBJ databases">
        <authorList>
            <person name="Castelo-Branco R."/>
            <person name="Eusebio N."/>
            <person name="Adriana R."/>
            <person name="Vieira A."/>
            <person name="Brugerolle De Fraissinette N."/>
            <person name="Rezende De Castro R."/>
            <person name="Schneider M.P."/>
            <person name="Vasconcelos V."/>
            <person name="Leao P.N."/>
        </authorList>
    </citation>
    <scope>NUCLEOTIDE SEQUENCE</scope>
    <source>
        <strain evidence="7">LEGE 07157</strain>
    </source>
</reference>
<feature type="domain" description="GTP cyclohydrolase I" evidence="6">
    <location>
        <begin position="30"/>
        <end position="184"/>
    </location>
</feature>
<dbReference type="RefSeq" id="WP_194032011.1">
    <property type="nucleotide sequence ID" value="NZ_JADEWZ010000068.1"/>
</dbReference>
<evidence type="ECO:0000256" key="1">
    <source>
        <dbReference type="ARBA" id="ARBA00001052"/>
    </source>
</evidence>
<dbReference type="EC" id="3.5.4.16" evidence="3"/>
<dbReference type="GO" id="GO:0005737">
    <property type="term" value="C:cytoplasm"/>
    <property type="evidence" value="ECO:0007669"/>
    <property type="project" value="TreeGrafter"/>
</dbReference>
<sequence>MSIDENHPEFNLLRWLSSMIPSQEIVGLEKSLSSKPGRITDAYRELFKSYEIENPQKLITVTEDLKGEFYHGLVSGLEIPFLSFCEHHFLPFFGTVDLVYEPGEYIIGIGKLSRLVDYRTKRFNIQERIAEELCSDLMKFALAKGAFARVKAQHLCLCHRGPKKYSSFNTVCYWSGSLLEASKKQEIDLIFRQ</sequence>
<dbReference type="GO" id="GO:0003934">
    <property type="term" value="F:GTP cyclohydrolase I activity"/>
    <property type="evidence" value="ECO:0007669"/>
    <property type="project" value="UniProtKB-EC"/>
</dbReference>
<dbReference type="Pfam" id="PF01227">
    <property type="entry name" value="GTP_cyclohydroI"/>
    <property type="match status" value="1"/>
</dbReference>